<protein>
    <recommendedName>
        <fullName evidence="3">peptidylprolyl isomerase</fullName>
        <ecNumber evidence="3">5.2.1.8</ecNumber>
    </recommendedName>
</protein>
<keyword evidence="5 8" id="KW-0413">Isomerase</keyword>
<comment type="catalytic activity">
    <reaction evidence="1">
        <text>[protein]-peptidylproline (omega=180) = [protein]-peptidylproline (omega=0)</text>
        <dbReference type="Rhea" id="RHEA:16237"/>
        <dbReference type="Rhea" id="RHEA-COMP:10747"/>
        <dbReference type="Rhea" id="RHEA-COMP:10748"/>
        <dbReference type="ChEBI" id="CHEBI:83833"/>
        <dbReference type="ChEBI" id="CHEBI:83834"/>
        <dbReference type="EC" id="5.2.1.8"/>
    </reaction>
</comment>
<feature type="chain" id="PRO_5046980555" description="peptidylprolyl isomerase" evidence="6">
    <location>
        <begin position="25"/>
        <end position="261"/>
    </location>
</feature>
<evidence type="ECO:0000313" key="9">
    <source>
        <dbReference type="Proteomes" id="UP001528672"/>
    </source>
</evidence>
<dbReference type="PANTHER" id="PTHR47245:SF2">
    <property type="entry name" value="PEPTIDYL-PROLYL CIS-TRANS ISOMERASE HP_0175-RELATED"/>
    <property type="match status" value="1"/>
</dbReference>
<dbReference type="RefSeq" id="WP_273926885.1">
    <property type="nucleotide sequence ID" value="NZ_JAQSIO010000003.1"/>
</dbReference>
<evidence type="ECO:0000256" key="1">
    <source>
        <dbReference type="ARBA" id="ARBA00000971"/>
    </source>
</evidence>
<dbReference type="Gene3D" id="3.10.50.40">
    <property type="match status" value="1"/>
</dbReference>
<dbReference type="SUPFAM" id="SSF109998">
    <property type="entry name" value="Triger factor/SurA peptide-binding domain-like"/>
    <property type="match status" value="1"/>
</dbReference>
<sequence length="261" mass="29073">MKKLCLGSVAAAVIAVTLALPASAQNIAIVNGKAVPKSRADALALQVTRSGRPVTPELEGQIKEEVIAREIFMQEAQKWSLDTSDEYKTQLELARQTILIRELFSEYQKKNPVTDEEVKAEYDKFVAANGGKEYKARHILVEKESDAKDIIARLKKGAKFEDIAKKQSKDPGSGAKGGDLDWANPGNYVKEFTEALLKLNKGQTTDAPVQSQFGWHVIRLDDVRQAQLPKFDEVKPQIAQQLQQQKLSKFQEDLRAKAKVE</sequence>
<evidence type="ECO:0000256" key="5">
    <source>
        <dbReference type="PROSITE-ProRule" id="PRU00278"/>
    </source>
</evidence>
<accession>A0ABT5MF82</accession>
<dbReference type="InterPro" id="IPR027304">
    <property type="entry name" value="Trigger_fact/SurA_dom_sf"/>
</dbReference>
<keyword evidence="4 5" id="KW-0697">Rotamase</keyword>
<comment type="similarity">
    <text evidence="2">Belongs to the PpiC/parvulin rotamase family.</text>
</comment>
<keyword evidence="9" id="KW-1185">Reference proteome</keyword>
<dbReference type="InterPro" id="IPR000297">
    <property type="entry name" value="PPIase_PpiC"/>
</dbReference>
<evidence type="ECO:0000313" key="8">
    <source>
        <dbReference type="EMBL" id="MDD0815233.1"/>
    </source>
</evidence>
<evidence type="ECO:0000256" key="4">
    <source>
        <dbReference type="ARBA" id="ARBA00023110"/>
    </source>
</evidence>
<dbReference type="InterPro" id="IPR046357">
    <property type="entry name" value="PPIase_dom_sf"/>
</dbReference>
<dbReference type="SUPFAM" id="SSF54534">
    <property type="entry name" value="FKBP-like"/>
    <property type="match status" value="1"/>
</dbReference>
<gene>
    <name evidence="8" type="ORF">PSQ39_11380</name>
</gene>
<reference evidence="8 9" key="1">
    <citation type="submission" date="2023-02" db="EMBL/GenBank/DDBJ databases">
        <title>Bacterial whole genome sequence for Curvibacter sp. HBC28.</title>
        <authorList>
            <person name="Le V."/>
            <person name="Ko S.-R."/>
            <person name="Ahn C.-Y."/>
            <person name="Oh H.-M."/>
        </authorList>
    </citation>
    <scope>NUCLEOTIDE SEQUENCE [LARGE SCALE GENOMIC DNA]</scope>
    <source>
        <strain evidence="8 9">HBC28</strain>
    </source>
</reference>
<name>A0ABT5MF82_9BURK</name>
<dbReference type="InterPro" id="IPR050245">
    <property type="entry name" value="PrsA_foldase"/>
</dbReference>
<proteinExistence type="inferred from homology"/>
<feature type="signal peptide" evidence="6">
    <location>
        <begin position="1"/>
        <end position="24"/>
    </location>
</feature>
<dbReference type="PANTHER" id="PTHR47245">
    <property type="entry name" value="PEPTIDYLPROLYL ISOMERASE"/>
    <property type="match status" value="1"/>
</dbReference>
<evidence type="ECO:0000259" key="7">
    <source>
        <dbReference type="PROSITE" id="PS50198"/>
    </source>
</evidence>
<dbReference type="EMBL" id="JAQSIO010000003">
    <property type="protein sequence ID" value="MDD0815233.1"/>
    <property type="molecule type" value="Genomic_DNA"/>
</dbReference>
<dbReference type="PROSITE" id="PS50198">
    <property type="entry name" value="PPIC_PPIASE_2"/>
    <property type="match status" value="1"/>
</dbReference>
<organism evidence="8 9">
    <name type="scientific">Curvibacter microcysteis</name>
    <dbReference type="NCBI Taxonomy" id="3026419"/>
    <lineage>
        <taxon>Bacteria</taxon>
        <taxon>Pseudomonadati</taxon>
        <taxon>Pseudomonadota</taxon>
        <taxon>Betaproteobacteria</taxon>
        <taxon>Burkholderiales</taxon>
        <taxon>Comamonadaceae</taxon>
        <taxon>Curvibacter</taxon>
    </lineage>
</organism>
<comment type="caution">
    <text evidence="8">The sequence shown here is derived from an EMBL/GenBank/DDBJ whole genome shotgun (WGS) entry which is preliminary data.</text>
</comment>
<evidence type="ECO:0000256" key="6">
    <source>
        <dbReference type="SAM" id="SignalP"/>
    </source>
</evidence>
<dbReference type="GO" id="GO:0003755">
    <property type="term" value="F:peptidyl-prolyl cis-trans isomerase activity"/>
    <property type="evidence" value="ECO:0007669"/>
    <property type="project" value="UniProtKB-EC"/>
</dbReference>
<keyword evidence="6" id="KW-0732">Signal</keyword>
<dbReference type="Proteomes" id="UP001528672">
    <property type="component" value="Unassembled WGS sequence"/>
</dbReference>
<feature type="domain" description="PpiC" evidence="7">
    <location>
        <begin position="131"/>
        <end position="222"/>
    </location>
</feature>
<dbReference type="EC" id="5.2.1.8" evidence="3"/>
<evidence type="ECO:0000256" key="3">
    <source>
        <dbReference type="ARBA" id="ARBA00013194"/>
    </source>
</evidence>
<evidence type="ECO:0000256" key="2">
    <source>
        <dbReference type="ARBA" id="ARBA00007656"/>
    </source>
</evidence>
<dbReference type="Pfam" id="PF13616">
    <property type="entry name" value="Rotamase_3"/>
    <property type="match status" value="1"/>
</dbReference>